<name>A0ACC0K3X0_CHOFU</name>
<dbReference type="EMBL" id="CM046131">
    <property type="protein sequence ID" value="KAI8431083.1"/>
    <property type="molecule type" value="Genomic_DNA"/>
</dbReference>
<keyword evidence="2" id="KW-1185">Reference proteome</keyword>
<dbReference type="Proteomes" id="UP001064048">
    <property type="component" value="Chromosome Z"/>
</dbReference>
<proteinExistence type="predicted"/>
<organism evidence="1 2">
    <name type="scientific">Choristoneura fumiferana</name>
    <name type="common">Spruce budworm moth</name>
    <name type="synonym">Archips fumiferana</name>
    <dbReference type="NCBI Taxonomy" id="7141"/>
    <lineage>
        <taxon>Eukaryota</taxon>
        <taxon>Metazoa</taxon>
        <taxon>Ecdysozoa</taxon>
        <taxon>Arthropoda</taxon>
        <taxon>Hexapoda</taxon>
        <taxon>Insecta</taxon>
        <taxon>Pterygota</taxon>
        <taxon>Neoptera</taxon>
        <taxon>Endopterygota</taxon>
        <taxon>Lepidoptera</taxon>
        <taxon>Glossata</taxon>
        <taxon>Ditrysia</taxon>
        <taxon>Tortricoidea</taxon>
        <taxon>Tortricidae</taxon>
        <taxon>Tortricinae</taxon>
        <taxon>Choristoneura</taxon>
    </lineage>
</organism>
<comment type="caution">
    <text evidence="1">The sequence shown here is derived from an EMBL/GenBank/DDBJ whole genome shotgun (WGS) entry which is preliminary data.</text>
</comment>
<reference evidence="1 2" key="1">
    <citation type="journal article" date="2022" name="Genome Biol. Evol.">
        <title>The Spruce Budworm Genome: Reconstructing the Evolutionary History of Antifreeze Proteins.</title>
        <authorList>
            <person name="Beliveau C."/>
            <person name="Gagne P."/>
            <person name="Picq S."/>
            <person name="Vernygora O."/>
            <person name="Keeling C.I."/>
            <person name="Pinkney K."/>
            <person name="Doucet D."/>
            <person name="Wen F."/>
            <person name="Johnston J.S."/>
            <person name="Maaroufi H."/>
            <person name="Boyle B."/>
            <person name="Laroche J."/>
            <person name="Dewar K."/>
            <person name="Juretic N."/>
            <person name="Blackburn G."/>
            <person name="Nisole A."/>
            <person name="Brunet B."/>
            <person name="Brandao M."/>
            <person name="Lumley L."/>
            <person name="Duan J."/>
            <person name="Quan G."/>
            <person name="Lucarotti C.J."/>
            <person name="Roe A.D."/>
            <person name="Sperling F.A.H."/>
            <person name="Levesque R.C."/>
            <person name="Cusson M."/>
        </authorList>
    </citation>
    <scope>NUCLEOTIDE SEQUENCE [LARGE SCALE GENOMIC DNA]</scope>
    <source>
        <strain evidence="1">Glfc:IPQL:Cfum</strain>
    </source>
</reference>
<evidence type="ECO:0000313" key="2">
    <source>
        <dbReference type="Proteomes" id="UP001064048"/>
    </source>
</evidence>
<evidence type="ECO:0000313" key="1">
    <source>
        <dbReference type="EMBL" id="KAI8431083.1"/>
    </source>
</evidence>
<protein>
    <submittedName>
        <fullName evidence="1">Uncharacterized protein</fullName>
    </submittedName>
</protein>
<gene>
    <name evidence="1" type="ORF">MSG28_001142</name>
</gene>
<accession>A0ACC0K3X0</accession>
<sequence length="1320" mass="149439">MIFLAKIKKTDVQETSPKVSDTEETEEIVTKFIQAPSGEPIQIKTKRTTLRKKKKTEKDTVENDVVIEEKLDDDDVIKPQPVQQHDVDIEEFEETDFTTVKDTARGTVELPDDYMQVPKMESQVQIEEIEDEHPGQPEEVNEETKTTRKVKVTKRITKMKQGAVEEVHEATIDKVDEEPKPVELTELPEEITENTGARLPSPITTDTEETEEIVTKFKQGPSGEPIQVKTKRTILRKKKKTDTNESVENDVVIEEKIDDDDVLKPQPIQHHDVDIEEFEETDIVSVKDTAKGTVQLPEDNLQETKLESQVKIEEIIEEYPTESEIPSEIKEEEDTTTSRLKSKKIITKKKQKSLEETVEIKKLEPEPTTTIELPEETTIEEEITPEGKASRQKTTTKRIIKRRKGSNVETTQITTEQIGDDLPIISVHTTEQFIEDTIIPFEDTIPQDNAKVVEEAPEKVEITQVQTKTGEIKKIKTTKRIIKRGPKELTEITTVEKDGEEPFTTVSVIENEATEEQPKLVEAIELPEEVTVEEEKSPEGKPIKKTKVKRIIKRRKGSNIETTNITTEQVDDNTPIVSVHTTEEITNDTITPFEDILQLKTAKVVEEVPEKVEITQVRTATGEVKKVKTTKRVIKRGPKEQVTEITTIEKEGEVPITTVSLVEEKGLEEEKPKPIETVELPEQITVEEEKTPDGKITKKTVTKRIIKRRKGSNIETTQITTEQTGDNAPITSIHTREELVDDTITPFEDTPQADTAKVIEETPEKVEVTQVRTETGEVKKIKTTKRVIKRGPKEKVTEITTIEKDGEEPITTVSVIEDQVAEEEKVKFDETVELPEEITVEEEKTPEGKITKKTTKRIIKRKKGPQIQTTHITTEQVDDEEPVISVHTTQELTDDTVTSFEDTIQADEAKVVEEVPEKVEISQVLTATGEVKKVKTTKRVIKRGPKEQLTEITTIEKEGEKPFTTVSLVEEKGPKEEKSKPIETIELPEETTVEEEKTPEGKITKKTVTKRIIKRRKGSNIETTQITTEQIGDDAPITSVHTTEELTDDTITPFEGTPHADTAKIIEYTPEKVEVTQVRTETGEIKKIKTSKRVIKRGPEDKVTEITTIEKDDEEPIITVSVIEDKAAEDEKPKLDESVELPEEITVEQEKTAEGKIIKKTTTKRIIKRKKGPQTETTHITTEQIDDNAPVISVHTTQELTDDSATLFDDSQMPDTAKVLEHAPEKVEITKVHTKTGEVKKIKTIRRLIKQGSKEKVTEITTIEKDGEEPITTVSLKNKEKIEEEKPMSEQTIELPEEITVEEGKTPEERSTNGNNTNHN</sequence>